<comment type="caution">
    <text evidence="1">The sequence shown here is derived from an EMBL/GenBank/DDBJ whole genome shotgun (WGS) entry which is preliminary data.</text>
</comment>
<dbReference type="OrthoDB" id="2679535at2759"/>
<organism evidence="1 2">
    <name type="scientific">Sparassis crispa</name>
    <dbReference type="NCBI Taxonomy" id="139825"/>
    <lineage>
        <taxon>Eukaryota</taxon>
        <taxon>Fungi</taxon>
        <taxon>Dikarya</taxon>
        <taxon>Basidiomycota</taxon>
        <taxon>Agaricomycotina</taxon>
        <taxon>Agaricomycetes</taxon>
        <taxon>Polyporales</taxon>
        <taxon>Sparassidaceae</taxon>
        <taxon>Sparassis</taxon>
    </lineage>
</organism>
<name>A0A401GBG7_9APHY</name>
<dbReference type="STRING" id="139825.A0A401GBG7"/>
<protein>
    <submittedName>
        <fullName evidence="1">Uncharacterized protein</fullName>
    </submittedName>
</protein>
<evidence type="ECO:0000313" key="2">
    <source>
        <dbReference type="Proteomes" id="UP000287166"/>
    </source>
</evidence>
<sequence length="322" mass="37069">MTEDDIKVWTEQETVAMREHGDKLNIYNVNLEKAPSMGDIRLLLATEERQSPNEKGRVLESGTVTWLSTGINIEKTQDDIQVMAKHLTKRSSTTNKNSVETKRNLLQKRIDGFHNRAMALLDDEDIEHLEISSNEVADEEGWTMEDVEENPEDIEEEVLPENITLLLPSSLGIEQCKTVGWESIAQQELQLRVGQANDCLEDLRLLLGHKSLLFRTKFRHNKSQWHKTRNAAELRKIGQQERKIIRRYKRARKALICLGASEQLLTRYLDIQKEDTKMPGDIVEENRVGQRNDRLAWFWKLGGENARNARGESVDNNTEDVG</sequence>
<dbReference type="RefSeq" id="XP_027610433.1">
    <property type="nucleotide sequence ID" value="XM_027754632.1"/>
</dbReference>
<gene>
    <name evidence="1" type="ORF">SCP_0207200</name>
</gene>
<reference evidence="1 2" key="1">
    <citation type="journal article" date="2018" name="Sci. Rep.">
        <title>Genome sequence of the cauliflower mushroom Sparassis crispa (Hanabiratake) and its association with beneficial usage.</title>
        <authorList>
            <person name="Kiyama R."/>
            <person name="Furutani Y."/>
            <person name="Kawaguchi K."/>
            <person name="Nakanishi T."/>
        </authorList>
    </citation>
    <scope>NUCLEOTIDE SEQUENCE [LARGE SCALE GENOMIC DNA]</scope>
</reference>
<dbReference type="GeneID" id="38776437"/>
<dbReference type="EMBL" id="BFAD01000002">
    <property type="protein sequence ID" value="GBE79520.1"/>
    <property type="molecule type" value="Genomic_DNA"/>
</dbReference>
<dbReference type="Proteomes" id="UP000287166">
    <property type="component" value="Unassembled WGS sequence"/>
</dbReference>
<dbReference type="InParanoid" id="A0A401GBG7"/>
<evidence type="ECO:0000313" key="1">
    <source>
        <dbReference type="EMBL" id="GBE79520.1"/>
    </source>
</evidence>
<keyword evidence="2" id="KW-1185">Reference proteome</keyword>
<proteinExistence type="predicted"/>
<dbReference type="AlphaFoldDB" id="A0A401GBG7"/>
<accession>A0A401GBG7</accession>